<reference evidence="2 3" key="1">
    <citation type="submission" date="2021-01" db="EMBL/GenBank/DDBJ databases">
        <title>Chryseolinea sp. Jin1 Genome sequencing and assembly.</title>
        <authorList>
            <person name="Kim I."/>
        </authorList>
    </citation>
    <scope>NUCLEOTIDE SEQUENCE [LARGE SCALE GENOMIC DNA]</scope>
    <source>
        <strain evidence="2 3">Jin1</strain>
    </source>
</reference>
<evidence type="ECO:0000313" key="3">
    <source>
        <dbReference type="Proteomes" id="UP000613030"/>
    </source>
</evidence>
<dbReference type="EMBL" id="JAERRB010000010">
    <property type="protein sequence ID" value="MBL0744408.1"/>
    <property type="molecule type" value="Genomic_DNA"/>
</dbReference>
<organism evidence="2 3">
    <name type="scientific">Chryseolinea lacunae</name>
    <dbReference type="NCBI Taxonomy" id="2801331"/>
    <lineage>
        <taxon>Bacteria</taxon>
        <taxon>Pseudomonadati</taxon>
        <taxon>Bacteroidota</taxon>
        <taxon>Cytophagia</taxon>
        <taxon>Cytophagales</taxon>
        <taxon>Fulvivirgaceae</taxon>
        <taxon>Chryseolinea</taxon>
    </lineage>
</organism>
<evidence type="ECO:0000313" key="2">
    <source>
        <dbReference type="EMBL" id="MBL0744408.1"/>
    </source>
</evidence>
<name>A0ABS1KY89_9BACT</name>
<dbReference type="RefSeq" id="WP_202014060.1">
    <property type="nucleotide sequence ID" value="NZ_JAERRB010000010.1"/>
</dbReference>
<dbReference type="Proteomes" id="UP000613030">
    <property type="component" value="Unassembled WGS sequence"/>
</dbReference>
<feature type="signal peptide" evidence="1">
    <location>
        <begin position="1"/>
        <end position="18"/>
    </location>
</feature>
<sequence>MKNVLLILLCGMAAMVSAQSYTRIQPGTRYDAGETVRSARYGVQSRIPLGWRGVLPRDTEVFMVLPDDPDNGQVFVFMNEKDSPATARTRFEQGINLDPNIKLAPTGNVTQRGEGIATEFRLEGKKTNKADRYYAESKCHPKGTGCLVVLLTGKTVNFEAGKAAVMEIMDHTTFVEPSAEPYVDFDWNEFLTNKVLVNYALTYDVKKENTVTLCAGGTFHSRLKTNEFVNGNVKPYKGKKAGTWSVTGKGENTTLVLTFEGLPPVKVALTIRDEKVFANGQRYFVGENDDCKAK</sequence>
<evidence type="ECO:0008006" key="4">
    <source>
        <dbReference type="Google" id="ProtNLM"/>
    </source>
</evidence>
<keyword evidence="3" id="KW-1185">Reference proteome</keyword>
<proteinExistence type="predicted"/>
<accession>A0ABS1KY89</accession>
<comment type="caution">
    <text evidence="2">The sequence shown here is derived from an EMBL/GenBank/DDBJ whole genome shotgun (WGS) entry which is preliminary data.</text>
</comment>
<feature type="chain" id="PRO_5046502236" description="DUF4961 domain-containing protein" evidence="1">
    <location>
        <begin position="19"/>
        <end position="294"/>
    </location>
</feature>
<keyword evidence="1" id="KW-0732">Signal</keyword>
<evidence type="ECO:0000256" key="1">
    <source>
        <dbReference type="SAM" id="SignalP"/>
    </source>
</evidence>
<gene>
    <name evidence="2" type="ORF">JI741_24460</name>
</gene>
<protein>
    <recommendedName>
        <fullName evidence="4">DUF4961 domain-containing protein</fullName>
    </recommendedName>
</protein>